<sequence>MKKQFVVVGVLACLFTNINSHAQQKEKSEKLDEVVVTATKFKTNKKNIGRIVQQITAQDIENNQGKTIVDFLNDLAGVEINGNYSNRGQNLGYYIRGGRNRQVAILIDGINVNDPSSFSGDFDLRQIDINQVERIEVIKGASSTLYGTGAATGVINIILKKASKKGFSGTFTTSVGSNRASQNTKLAPDEFSANFSFSGTVDKIDYMLSLNSNNSSGLSASENENKNIINREDKFSRQNALIKVGFNATDKVRIVFFGSYDEFRTEFDGFEFDPVTFEGVAVDQNNSFANNQRRFGLTADYKYNKGELKVRTTILNINRDFFPSNDIYKGDVYGFDVFNNYKINSEFSFITGVAGQYQDMLQSTSFSAIPEGEGKQHFFDPYISVNYNSTYNFNINVGGRLNIHNEYGNNFVYNINPSYNFNFSEKNNVKVFASYSTAFVTPTLAEIFNKLPSVDELQPEKDVTIEGGFELALADKLTLNGTYFYREETDKIGFDPSTFQSINDLGTFLARGIETEITYKPIKDVLLRGNYTYIDREESLLLKIPQHKFGVAVDYKPFAKTNTSLSYKFVDETTDFGNAFLDSYSVLDFFVNHTLYKDKVTLFGSVTNILNEDYQEIAGFSTRGRNINVGLKIRF</sequence>
<keyword evidence="4 10" id="KW-0812">Transmembrane</keyword>
<accession>A0A238UCT4</accession>
<dbReference type="AlphaFoldDB" id="A0A238UCT4"/>
<evidence type="ECO:0000259" key="14">
    <source>
        <dbReference type="Pfam" id="PF07715"/>
    </source>
</evidence>
<proteinExistence type="inferred from homology"/>
<keyword evidence="3 10" id="KW-1134">Transmembrane beta strand</keyword>
<dbReference type="GO" id="GO:0044718">
    <property type="term" value="P:siderophore transmembrane transport"/>
    <property type="evidence" value="ECO:0007669"/>
    <property type="project" value="TreeGrafter"/>
</dbReference>
<dbReference type="InterPro" id="IPR037066">
    <property type="entry name" value="Plug_dom_sf"/>
</dbReference>
<dbReference type="PANTHER" id="PTHR30069">
    <property type="entry name" value="TONB-DEPENDENT OUTER MEMBRANE RECEPTOR"/>
    <property type="match status" value="1"/>
</dbReference>
<dbReference type="Gene3D" id="2.170.130.10">
    <property type="entry name" value="TonB-dependent receptor, plug domain"/>
    <property type="match status" value="1"/>
</dbReference>
<keyword evidence="8 15" id="KW-0675">Receptor</keyword>
<dbReference type="InterPro" id="IPR036942">
    <property type="entry name" value="Beta-barrel_TonB_sf"/>
</dbReference>
<evidence type="ECO:0000256" key="3">
    <source>
        <dbReference type="ARBA" id="ARBA00022452"/>
    </source>
</evidence>
<reference evidence="15 16" key="1">
    <citation type="submission" date="2017-07" db="EMBL/GenBank/DDBJ databases">
        <authorList>
            <person name="Sun Z.S."/>
            <person name="Albrecht U."/>
            <person name="Echele G."/>
            <person name="Lee C.C."/>
        </authorList>
    </citation>
    <scope>NUCLEOTIDE SEQUENCE [LARGE SCALE GENOMIC DNA]</scope>
    <source>
        <strain evidence="16">type strain: KCTC 22618</strain>
    </source>
</reference>
<evidence type="ECO:0000256" key="11">
    <source>
        <dbReference type="RuleBase" id="RU003357"/>
    </source>
</evidence>
<evidence type="ECO:0000313" key="15">
    <source>
        <dbReference type="EMBL" id="SNR16200.1"/>
    </source>
</evidence>
<dbReference type="PANTHER" id="PTHR30069:SF29">
    <property type="entry name" value="HEMOGLOBIN AND HEMOGLOBIN-HAPTOGLOBIN-BINDING PROTEIN 1-RELATED"/>
    <property type="match status" value="1"/>
</dbReference>
<dbReference type="OrthoDB" id="9764669at2"/>
<evidence type="ECO:0000256" key="8">
    <source>
        <dbReference type="ARBA" id="ARBA00023170"/>
    </source>
</evidence>
<keyword evidence="9 10" id="KW-0998">Cell outer membrane</keyword>
<dbReference type="GO" id="GO:0009279">
    <property type="term" value="C:cell outer membrane"/>
    <property type="evidence" value="ECO:0007669"/>
    <property type="project" value="UniProtKB-SubCell"/>
</dbReference>
<organism evidence="15 16">
    <name type="scientific">Tenacibaculum jejuense</name>
    <dbReference type="NCBI Taxonomy" id="584609"/>
    <lineage>
        <taxon>Bacteria</taxon>
        <taxon>Pseudomonadati</taxon>
        <taxon>Bacteroidota</taxon>
        <taxon>Flavobacteriia</taxon>
        <taxon>Flavobacteriales</taxon>
        <taxon>Flavobacteriaceae</taxon>
        <taxon>Tenacibaculum</taxon>
    </lineage>
</organism>
<keyword evidence="6 11" id="KW-0798">TonB box</keyword>
<dbReference type="Pfam" id="PF00593">
    <property type="entry name" value="TonB_dep_Rec_b-barrel"/>
    <property type="match status" value="1"/>
</dbReference>
<comment type="subcellular location">
    <subcellularLocation>
        <location evidence="1 10">Cell outer membrane</location>
        <topology evidence="1 10">Multi-pass membrane protein</topology>
    </subcellularLocation>
</comment>
<dbReference type="PROSITE" id="PS52016">
    <property type="entry name" value="TONB_DEPENDENT_REC_3"/>
    <property type="match status" value="1"/>
</dbReference>
<dbReference type="KEGG" id="tje:TJEJU_2516"/>
<dbReference type="EMBL" id="LT899436">
    <property type="protein sequence ID" value="SNR16200.1"/>
    <property type="molecule type" value="Genomic_DNA"/>
</dbReference>
<evidence type="ECO:0000256" key="9">
    <source>
        <dbReference type="ARBA" id="ARBA00023237"/>
    </source>
</evidence>
<dbReference type="PROSITE" id="PS01156">
    <property type="entry name" value="TONB_DEPENDENT_REC_2"/>
    <property type="match status" value="1"/>
</dbReference>
<keyword evidence="16" id="KW-1185">Reference proteome</keyword>
<gene>
    <name evidence="15" type="ORF">TJEJU_2516</name>
</gene>
<dbReference type="InterPro" id="IPR012910">
    <property type="entry name" value="Plug_dom"/>
</dbReference>
<evidence type="ECO:0000256" key="7">
    <source>
        <dbReference type="ARBA" id="ARBA00023136"/>
    </source>
</evidence>
<evidence type="ECO:0000256" key="10">
    <source>
        <dbReference type="PROSITE-ProRule" id="PRU01360"/>
    </source>
</evidence>
<keyword evidence="2 10" id="KW-0813">Transport</keyword>
<feature type="signal peptide" evidence="12">
    <location>
        <begin position="1"/>
        <end position="22"/>
    </location>
</feature>
<keyword evidence="7 10" id="KW-0472">Membrane</keyword>
<dbReference type="SUPFAM" id="SSF56935">
    <property type="entry name" value="Porins"/>
    <property type="match status" value="1"/>
</dbReference>
<dbReference type="RefSeq" id="WP_095072572.1">
    <property type="nucleotide sequence ID" value="NZ_LT899436.1"/>
</dbReference>
<feature type="chain" id="PRO_5012014500" evidence="12">
    <location>
        <begin position="23"/>
        <end position="635"/>
    </location>
</feature>
<feature type="domain" description="TonB-dependent receptor plug" evidence="14">
    <location>
        <begin position="45"/>
        <end position="154"/>
    </location>
</feature>
<protein>
    <submittedName>
        <fullName evidence="15">Probable TonB-dependent outer membrane receptor</fullName>
    </submittedName>
</protein>
<evidence type="ECO:0000256" key="6">
    <source>
        <dbReference type="ARBA" id="ARBA00023077"/>
    </source>
</evidence>
<dbReference type="GO" id="GO:0015344">
    <property type="term" value="F:siderophore uptake transmembrane transporter activity"/>
    <property type="evidence" value="ECO:0007669"/>
    <property type="project" value="TreeGrafter"/>
</dbReference>
<dbReference type="InterPro" id="IPR000531">
    <property type="entry name" value="Beta-barrel_TonB"/>
</dbReference>
<evidence type="ECO:0000256" key="1">
    <source>
        <dbReference type="ARBA" id="ARBA00004571"/>
    </source>
</evidence>
<dbReference type="InterPro" id="IPR039426">
    <property type="entry name" value="TonB-dep_rcpt-like"/>
</dbReference>
<evidence type="ECO:0000256" key="4">
    <source>
        <dbReference type="ARBA" id="ARBA00022692"/>
    </source>
</evidence>
<evidence type="ECO:0000256" key="2">
    <source>
        <dbReference type="ARBA" id="ARBA00022448"/>
    </source>
</evidence>
<dbReference type="Gene3D" id="2.40.170.20">
    <property type="entry name" value="TonB-dependent receptor, beta-barrel domain"/>
    <property type="match status" value="1"/>
</dbReference>
<evidence type="ECO:0000256" key="12">
    <source>
        <dbReference type="SAM" id="SignalP"/>
    </source>
</evidence>
<name>A0A238UCT4_9FLAO</name>
<dbReference type="Proteomes" id="UP000215214">
    <property type="component" value="Chromosome TJEJU"/>
</dbReference>
<dbReference type="InterPro" id="IPR010917">
    <property type="entry name" value="TonB_rcpt_CS"/>
</dbReference>
<dbReference type="CDD" id="cd01347">
    <property type="entry name" value="ligand_gated_channel"/>
    <property type="match status" value="1"/>
</dbReference>
<comment type="similarity">
    <text evidence="10 11">Belongs to the TonB-dependent receptor family.</text>
</comment>
<evidence type="ECO:0000259" key="13">
    <source>
        <dbReference type="Pfam" id="PF00593"/>
    </source>
</evidence>
<evidence type="ECO:0000313" key="16">
    <source>
        <dbReference type="Proteomes" id="UP000215214"/>
    </source>
</evidence>
<feature type="domain" description="TonB-dependent receptor-like beta-barrel" evidence="13">
    <location>
        <begin position="239"/>
        <end position="609"/>
    </location>
</feature>
<keyword evidence="5 12" id="KW-0732">Signal</keyword>
<evidence type="ECO:0000256" key="5">
    <source>
        <dbReference type="ARBA" id="ARBA00022729"/>
    </source>
</evidence>
<dbReference type="Pfam" id="PF07715">
    <property type="entry name" value="Plug"/>
    <property type="match status" value="1"/>
</dbReference>